<dbReference type="PANTHER" id="PTHR15696:SF5">
    <property type="entry name" value="NONSENSE-MEDIATED MRNA DECAY FACTOR SMG7"/>
    <property type="match status" value="1"/>
</dbReference>
<dbReference type="Pfam" id="PF10373">
    <property type="entry name" value="EST1_DNA_bind"/>
    <property type="match status" value="1"/>
</dbReference>
<sequence length="706" mass="78206">MRTAEELWREAGDTRSTMPDVIDVTNDSHCSFLYVLRNLYKDIILSNLDYALDKKVEQDLWNVCFKVPISGLQPKQGKKSSNPILKLFLEGAAGFYMFLLQEICAQCDTSSAICKRNAQLGIFNGPSYALQPKNESVLYICQHCLIHLGDLARYRNLLTEAEGYYNQAINVEPSSGHPYNQLALLVSARGDMLSTLFYYVRSLALKHPFPPARINLDKLLKKQSVQVSNYQKTRGGRLSAEEFLLAFLKLQGQIGLGVDLDQAEQTVNLLTLTWPSLVATEAQTPAQLIRMLTITLYSVGECSAASATDAQKRSLQLAIDVASSVFNACLTACCSLPDQQLPNSRYLCVIKLVLDWFHSQPQVLTKIKRGQLWSSTAKLLNQLQICFASNGSFTVDDDGRPLPEDLELLEFAPLRPSSRWPSTQVTQGDEHRIRASRIIQRGKWLTEQQFGCLALTVQSGEDKPEWLFSSLRPDESPVDKLIENLSIGPVKEIKILARPPQRNVALTAILKQKVEDDPIPSQSQDESHNKQVTFQHVLAPPLPPVKQSTSNSSSINYPRPSLPPRLERLKAEQKEREQLNNNYGGMYSSFGAASALPDLSIPPPTVPPPSLGFPPPPAAWAMAGNLPPPPSSIVPPYSLFNSTAPWHPGQLPSFPVTNLVNPNEQRPMQQPLGTTSLWSGPGPSPLERLLEQQKAAMRGGTSPSKK</sequence>
<dbReference type="Pfam" id="PF10374">
    <property type="entry name" value="EST1"/>
    <property type="match status" value="1"/>
</dbReference>
<evidence type="ECO:0000259" key="3">
    <source>
        <dbReference type="Pfam" id="PF10373"/>
    </source>
</evidence>
<dbReference type="SUPFAM" id="SSF48452">
    <property type="entry name" value="TPR-like"/>
    <property type="match status" value="1"/>
</dbReference>
<evidence type="ECO:0000259" key="4">
    <source>
        <dbReference type="Pfam" id="PF10374"/>
    </source>
</evidence>
<dbReference type="InterPro" id="IPR011990">
    <property type="entry name" value="TPR-like_helical_dom_sf"/>
</dbReference>
<evidence type="ECO:0000313" key="5">
    <source>
        <dbReference type="EMBL" id="EFX82069.1"/>
    </source>
</evidence>
<dbReference type="GO" id="GO:0000184">
    <property type="term" value="P:nuclear-transcribed mRNA catabolic process, nonsense-mediated decay"/>
    <property type="evidence" value="ECO:0000318"/>
    <property type="project" value="GO_Central"/>
</dbReference>
<dbReference type="STRING" id="6669.E9GDE8"/>
<dbReference type="PhylomeDB" id="E9GDE8"/>
<dbReference type="InterPro" id="IPR045153">
    <property type="entry name" value="Est1/Ebs1-like"/>
</dbReference>
<dbReference type="OrthoDB" id="69928at2759"/>
<feature type="region of interest" description="Disordered" evidence="2">
    <location>
        <begin position="540"/>
        <end position="564"/>
    </location>
</feature>
<feature type="compositionally biased region" description="Polar residues" evidence="2">
    <location>
        <begin position="546"/>
        <end position="556"/>
    </location>
</feature>
<dbReference type="OMA" id="QDHIRIA"/>
<gene>
    <name evidence="5" type="ORF">DAPPUDRAFT_316600</name>
</gene>
<organism evidence="5 6">
    <name type="scientific">Daphnia pulex</name>
    <name type="common">Water flea</name>
    <dbReference type="NCBI Taxonomy" id="6669"/>
    <lineage>
        <taxon>Eukaryota</taxon>
        <taxon>Metazoa</taxon>
        <taxon>Ecdysozoa</taxon>
        <taxon>Arthropoda</taxon>
        <taxon>Crustacea</taxon>
        <taxon>Branchiopoda</taxon>
        <taxon>Diplostraca</taxon>
        <taxon>Cladocera</taxon>
        <taxon>Anomopoda</taxon>
        <taxon>Daphniidae</taxon>
        <taxon>Daphnia</taxon>
    </lineage>
</organism>
<dbReference type="eggNOG" id="KOG2162">
    <property type="taxonomic scope" value="Eukaryota"/>
</dbReference>
<dbReference type="KEGG" id="dpx:DAPPUDRAFT_316600"/>
<proteinExistence type="predicted"/>
<dbReference type="InterPro" id="IPR018834">
    <property type="entry name" value="DNA/RNA-bd_Est1-type"/>
</dbReference>
<name>E9GDE8_DAPPU</name>
<evidence type="ECO:0000313" key="6">
    <source>
        <dbReference type="Proteomes" id="UP000000305"/>
    </source>
</evidence>
<dbReference type="GO" id="GO:0070034">
    <property type="term" value="F:telomerase RNA binding"/>
    <property type="evidence" value="ECO:0000318"/>
    <property type="project" value="GO_Central"/>
</dbReference>
<evidence type="ECO:0000256" key="1">
    <source>
        <dbReference type="ARBA" id="ARBA00023161"/>
    </source>
</evidence>
<evidence type="ECO:0000256" key="2">
    <source>
        <dbReference type="SAM" id="MobiDB-lite"/>
    </source>
</evidence>
<feature type="compositionally biased region" description="Polar residues" evidence="2">
    <location>
        <begin position="662"/>
        <end position="678"/>
    </location>
</feature>
<accession>E9GDE8</accession>
<dbReference type="InParanoid" id="E9GDE8"/>
<dbReference type="Gene3D" id="1.25.40.10">
    <property type="entry name" value="Tetratricopeptide repeat domain"/>
    <property type="match status" value="1"/>
</dbReference>
<dbReference type="AlphaFoldDB" id="E9GDE8"/>
<feature type="domain" description="DNA/RNA-binding" evidence="3">
    <location>
        <begin position="161"/>
        <end position="416"/>
    </location>
</feature>
<keyword evidence="1" id="KW-0866">Nonsense-mediated mRNA decay</keyword>
<dbReference type="Proteomes" id="UP000000305">
    <property type="component" value="Unassembled WGS sequence"/>
</dbReference>
<dbReference type="InterPro" id="IPR019458">
    <property type="entry name" value="Est1-like_N"/>
</dbReference>
<dbReference type="HOGENOM" id="CLU_010322_0_0_1"/>
<reference evidence="5 6" key="1">
    <citation type="journal article" date="2011" name="Science">
        <title>The ecoresponsive genome of Daphnia pulex.</title>
        <authorList>
            <person name="Colbourne J.K."/>
            <person name="Pfrender M.E."/>
            <person name="Gilbert D."/>
            <person name="Thomas W.K."/>
            <person name="Tucker A."/>
            <person name="Oakley T.H."/>
            <person name="Tokishita S."/>
            <person name="Aerts A."/>
            <person name="Arnold G.J."/>
            <person name="Basu M.K."/>
            <person name="Bauer D.J."/>
            <person name="Caceres C.E."/>
            <person name="Carmel L."/>
            <person name="Casola C."/>
            <person name="Choi J.H."/>
            <person name="Detter J.C."/>
            <person name="Dong Q."/>
            <person name="Dusheyko S."/>
            <person name="Eads B.D."/>
            <person name="Frohlich T."/>
            <person name="Geiler-Samerotte K.A."/>
            <person name="Gerlach D."/>
            <person name="Hatcher P."/>
            <person name="Jogdeo S."/>
            <person name="Krijgsveld J."/>
            <person name="Kriventseva E.V."/>
            <person name="Kultz D."/>
            <person name="Laforsch C."/>
            <person name="Lindquist E."/>
            <person name="Lopez J."/>
            <person name="Manak J.R."/>
            <person name="Muller J."/>
            <person name="Pangilinan J."/>
            <person name="Patwardhan R.P."/>
            <person name="Pitluck S."/>
            <person name="Pritham E.J."/>
            <person name="Rechtsteiner A."/>
            <person name="Rho M."/>
            <person name="Rogozin I.B."/>
            <person name="Sakarya O."/>
            <person name="Salamov A."/>
            <person name="Schaack S."/>
            <person name="Shapiro H."/>
            <person name="Shiga Y."/>
            <person name="Skalitzky C."/>
            <person name="Smith Z."/>
            <person name="Souvorov A."/>
            <person name="Sung W."/>
            <person name="Tang Z."/>
            <person name="Tsuchiya D."/>
            <person name="Tu H."/>
            <person name="Vos H."/>
            <person name="Wang M."/>
            <person name="Wolf Y.I."/>
            <person name="Yamagata H."/>
            <person name="Yamada T."/>
            <person name="Ye Y."/>
            <person name="Shaw J.R."/>
            <person name="Andrews J."/>
            <person name="Crease T.J."/>
            <person name="Tang H."/>
            <person name="Lucas S.M."/>
            <person name="Robertson H.M."/>
            <person name="Bork P."/>
            <person name="Koonin E.V."/>
            <person name="Zdobnov E.M."/>
            <person name="Grigoriev I.V."/>
            <person name="Lynch M."/>
            <person name="Boore J.L."/>
        </authorList>
    </citation>
    <scope>NUCLEOTIDE SEQUENCE [LARGE SCALE GENOMIC DNA]</scope>
</reference>
<feature type="region of interest" description="Disordered" evidence="2">
    <location>
        <begin position="662"/>
        <end position="686"/>
    </location>
</feature>
<dbReference type="EMBL" id="GL732540">
    <property type="protein sequence ID" value="EFX82069.1"/>
    <property type="molecule type" value="Genomic_DNA"/>
</dbReference>
<keyword evidence="6" id="KW-1185">Reference proteome</keyword>
<protein>
    <submittedName>
        <fullName evidence="5">Uncharacterized protein</fullName>
    </submittedName>
</protein>
<feature type="domain" description="Telomerase activating protein Est1-like N-terminal" evidence="4">
    <location>
        <begin position="83"/>
        <end position="158"/>
    </location>
</feature>
<dbReference type="GO" id="GO:0005697">
    <property type="term" value="C:telomerase holoenzyme complex"/>
    <property type="evidence" value="ECO:0000318"/>
    <property type="project" value="GO_Central"/>
</dbReference>
<dbReference type="PANTHER" id="PTHR15696">
    <property type="entry name" value="SMG-7 SUPPRESSOR WITH MORPHOLOGICAL EFFECT ON GENITALIA PROTEIN 7"/>
    <property type="match status" value="1"/>
</dbReference>
<dbReference type="GO" id="GO:0042162">
    <property type="term" value="F:telomeric DNA binding"/>
    <property type="evidence" value="ECO:0000318"/>
    <property type="project" value="GO_Central"/>
</dbReference>